<comment type="function">
    <text evidence="2">Binds to DNA and alters its conformation. May be involved in regulation of gene expression, nucleoid organization and DNA protection.</text>
</comment>
<reference evidence="3" key="1">
    <citation type="journal article" date="2020" name="mSystems">
        <title>Genome- and Community-Level Interaction Insights into Carbon Utilization and Element Cycling Functions of Hydrothermarchaeota in Hydrothermal Sediment.</title>
        <authorList>
            <person name="Zhou Z."/>
            <person name="Liu Y."/>
            <person name="Xu W."/>
            <person name="Pan J."/>
            <person name="Luo Z.H."/>
            <person name="Li M."/>
        </authorList>
    </citation>
    <scope>NUCLEOTIDE SEQUENCE [LARGE SCALE GENOMIC DNA]</scope>
    <source>
        <strain evidence="3">SpSt-143</strain>
    </source>
</reference>
<protein>
    <recommendedName>
        <fullName evidence="2">Nucleoid-associated protein ENO59_04975</fullName>
    </recommendedName>
</protein>
<keyword evidence="2" id="KW-0963">Cytoplasm</keyword>
<comment type="caution">
    <text evidence="3">The sequence shown here is derived from an EMBL/GenBank/DDBJ whole genome shotgun (WGS) entry which is preliminary data.</text>
</comment>
<comment type="subcellular location">
    <subcellularLocation>
        <location evidence="2">Cytoplasm</location>
        <location evidence="2">Nucleoid</location>
    </subcellularLocation>
</comment>
<organism evidence="3">
    <name type="scientific">Rhodothermus marinus</name>
    <name type="common">Rhodothermus obamensis</name>
    <dbReference type="NCBI Taxonomy" id="29549"/>
    <lineage>
        <taxon>Bacteria</taxon>
        <taxon>Pseudomonadati</taxon>
        <taxon>Rhodothermota</taxon>
        <taxon>Rhodothermia</taxon>
        <taxon>Rhodothermales</taxon>
        <taxon>Rhodothermaceae</taxon>
        <taxon>Rhodothermus</taxon>
    </lineage>
</organism>
<comment type="subunit">
    <text evidence="2">Homodimer.</text>
</comment>
<sequence length="114" mass="12393">MAEAFNLGEVFSKFLEVQRRLSEVQQALSTKTVAVEAGGGMVRVTANGLQRITRIQVDPEAFRTEDQEVLEDLIAAGVNKALEEAARMAQEEMQKTIGALLPPGLPLDLSLLGR</sequence>
<dbReference type="PANTHER" id="PTHR33449">
    <property type="entry name" value="NUCLEOID-ASSOCIATED PROTEIN YBAB"/>
    <property type="match status" value="1"/>
</dbReference>
<dbReference type="PIRSF" id="PIRSF004555">
    <property type="entry name" value="UCP004555"/>
    <property type="match status" value="1"/>
</dbReference>
<keyword evidence="1 2" id="KW-0238">DNA-binding</keyword>
<dbReference type="NCBIfam" id="TIGR00103">
    <property type="entry name" value="DNA_YbaB_EbfC"/>
    <property type="match status" value="1"/>
</dbReference>
<dbReference type="AlphaFoldDB" id="A0A7V2B048"/>
<accession>A0A7V2B048</accession>
<dbReference type="InterPro" id="IPR004401">
    <property type="entry name" value="YbaB/EbfC"/>
</dbReference>
<dbReference type="Pfam" id="PF02575">
    <property type="entry name" value="YbaB_DNA_bd"/>
    <property type="match status" value="1"/>
</dbReference>
<name>A0A7V2B048_RHOMR</name>
<dbReference type="GO" id="GO:0043590">
    <property type="term" value="C:bacterial nucleoid"/>
    <property type="evidence" value="ECO:0007669"/>
    <property type="project" value="UniProtKB-UniRule"/>
</dbReference>
<dbReference type="InterPro" id="IPR036894">
    <property type="entry name" value="YbaB-like_sf"/>
</dbReference>
<dbReference type="Gene3D" id="3.30.1310.10">
    <property type="entry name" value="Nucleoid-associated protein YbaB-like domain"/>
    <property type="match status" value="1"/>
</dbReference>
<dbReference type="EMBL" id="DSGB01000004">
    <property type="protein sequence ID" value="HER95853.1"/>
    <property type="molecule type" value="Genomic_DNA"/>
</dbReference>
<dbReference type="PANTHER" id="PTHR33449:SF1">
    <property type="entry name" value="NUCLEOID-ASSOCIATED PROTEIN YBAB"/>
    <property type="match status" value="1"/>
</dbReference>
<evidence type="ECO:0000256" key="1">
    <source>
        <dbReference type="ARBA" id="ARBA00023125"/>
    </source>
</evidence>
<comment type="similarity">
    <text evidence="2">Belongs to the YbaB/EbfC family.</text>
</comment>
<dbReference type="HAMAP" id="MF_00274">
    <property type="entry name" value="DNA_YbaB_EbfC"/>
    <property type="match status" value="1"/>
</dbReference>
<proteinExistence type="inferred from homology"/>
<dbReference type="GO" id="GO:0003677">
    <property type="term" value="F:DNA binding"/>
    <property type="evidence" value="ECO:0007669"/>
    <property type="project" value="UniProtKB-UniRule"/>
</dbReference>
<evidence type="ECO:0000256" key="2">
    <source>
        <dbReference type="HAMAP-Rule" id="MF_00274"/>
    </source>
</evidence>
<evidence type="ECO:0000313" key="3">
    <source>
        <dbReference type="EMBL" id="HER95853.1"/>
    </source>
</evidence>
<gene>
    <name evidence="3" type="ORF">ENO59_04975</name>
</gene>
<dbReference type="GO" id="GO:0005829">
    <property type="term" value="C:cytosol"/>
    <property type="evidence" value="ECO:0007669"/>
    <property type="project" value="TreeGrafter"/>
</dbReference>
<dbReference type="SUPFAM" id="SSF82607">
    <property type="entry name" value="YbaB-like"/>
    <property type="match status" value="1"/>
</dbReference>